<dbReference type="Pfam" id="PF02010">
    <property type="entry name" value="REJ"/>
    <property type="match status" value="1"/>
</dbReference>
<protein>
    <recommendedName>
        <fullName evidence="8">REJ domain-containing protein</fullName>
    </recommendedName>
</protein>
<evidence type="ECO:0000256" key="4">
    <source>
        <dbReference type="ARBA" id="ARBA00022737"/>
    </source>
</evidence>
<evidence type="ECO:0000256" key="2">
    <source>
        <dbReference type="ARBA" id="ARBA00007200"/>
    </source>
</evidence>
<evidence type="ECO:0000313" key="10">
    <source>
        <dbReference type="Proteomes" id="UP000749559"/>
    </source>
</evidence>
<feature type="region of interest" description="Disordered" evidence="7">
    <location>
        <begin position="536"/>
        <end position="558"/>
    </location>
</feature>
<dbReference type="PROSITE" id="PS51111">
    <property type="entry name" value="REJ"/>
    <property type="match status" value="1"/>
</dbReference>
<name>A0A8S4NX73_OWEFU</name>
<reference evidence="9" key="1">
    <citation type="submission" date="2022-03" db="EMBL/GenBank/DDBJ databases">
        <authorList>
            <person name="Martin C."/>
        </authorList>
    </citation>
    <scope>NUCLEOTIDE SEQUENCE</scope>
</reference>
<evidence type="ECO:0000256" key="3">
    <source>
        <dbReference type="ARBA" id="ARBA00022692"/>
    </source>
</evidence>
<dbReference type="EMBL" id="CAIIXF020000006">
    <property type="protein sequence ID" value="CAH1785584.1"/>
    <property type="molecule type" value="Genomic_DNA"/>
</dbReference>
<feature type="non-terminal residue" evidence="9">
    <location>
        <position position="558"/>
    </location>
</feature>
<evidence type="ECO:0000256" key="1">
    <source>
        <dbReference type="ARBA" id="ARBA00004370"/>
    </source>
</evidence>
<feature type="domain" description="REJ" evidence="8">
    <location>
        <begin position="1"/>
        <end position="558"/>
    </location>
</feature>
<evidence type="ECO:0000256" key="7">
    <source>
        <dbReference type="SAM" id="MobiDB-lite"/>
    </source>
</evidence>
<accession>A0A8S4NX73</accession>
<dbReference type="GO" id="GO:0005886">
    <property type="term" value="C:plasma membrane"/>
    <property type="evidence" value="ECO:0007669"/>
    <property type="project" value="TreeGrafter"/>
</dbReference>
<dbReference type="GO" id="GO:0005261">
    <property type="term" value="F:monoatomic cation channel activity"/>
    <property type="evidence" value="ECO:0007669"/>
    <property type="project" value="TreeGrafter"/>
</dbReference>
<keyword evidence="10" id="KW-1185">Reference proteome</keyword>
<dbReference type="OrthoDB" id="6084557at2759"/>
<organism evidence="9 10">
    <name type="scientific">Owenia fusiformis</name>
    <name type="common">Polychaete worm</name>
    <dbReference type="NCBI Taxonomy" id="6347"/>
    <lineage>
        <taxon>Eukaryota</taxon>
        <taxon>Metazoa</taxon>
        <taxon>Spiralia</taxon>
        <taxon>Lophotrochozoa</taxon>
        <taxon>Annelida</taxon>
        <taxon>Polychaeta</taxon>
        <taxon>Sedentaria</taxon>
        <taxon>Canalipalpata</taxon>
        <taxon>Sabellida</taxon>
        <taxon>Oweniida</taxon>
        <taxon>Oweniidae</taxon>
        <taxon>Owenia</taxon>
    </lineage>
</organism>
<feature type="non-terminal residue" evidence="9">
    <location>
        <position position="1"/>
    </location>
</feature>
<comment type="subcellular location">
    <subcellularLocation>
        <location evidence="1">Membrane</location>
    </subcellularLocation>
</comment>
<dbReference type="PANTHER" id="PTHR46730">
    <property type="entry name" value="POLYCYSTIN-1"/>
    <property type="match status" value="1"/>
</dbReference>
<gene>
    <name evidence="9" type="ORF">OFUS_LOCUS11614</name>
</gene>
<dbReference type="GO" id="GO:0006816">
    <property type="term" value="P:calcium ion transport"/>
    <property type="evidence" value="ECO:0007669"/>
    <property type="project" value="TreeGrafter"/>
</dbReference>
<dbReference type="InterPro" id="IPR014010">
    <property type="entry name" value="REJ_dom"/>
</dbReference>
<evidence type="ECO:0000256" key="6">
    <source>
        <dbReference type="ARBA" id="ARBA00023136"/>
    </source>
</evidence>
<evidence type="ECO:0000259" key="8">
    <source>
        <dbReference type="PROSITE" id="PS51111"/>
    </source>
</evidence>
<keyword evidence="5" id="KW-1133">Transmembrane helix</keyword>
<dbReference type="Proteomes" id="UP000749559">
    <property type="component" value="Unassembled WGS sequence"/>
</dbReference>
<comment type="similarity">
    <text evidence="2">Belongs to the polycystin family.</text>
</comment>
<keyword evidence="3" id="KW-0812">Transmembrane</keyword>
<comment type="caution">
    <text evidence="9">The sequence shown here is derived from an EMBL/GenBank/DDBJ whole genome shotgun (WGS) entry which is preliminary data.</text>
</comment>
<keyword evidence="4" id="KW-0677">Repeat</keyword>
<dbReference type="PANTHER" id="PTHR46730:SF1">
    <property type="entry name" value="PLAT DOMAIN-CONTAINING PROTEIN"/>
    <property type="match status" value="1"/>
</dbReference>
<dbReference type="InterPro" id="IPR002859">
    <property type="entry name" value="PKD/REJ-like"/>
</dbReference>
<keyword evidence="6" id="KW-0472">Membrane</keyword>
<evidence type="ECO:0000313" key="9">
    <source>
        <dbReference type="EMBL" id="CAH1785584.1"/>
    </source>
</evidence>
<proteinExistence type="inferred from homology"/>
<dbReference type="AlphaFoldDB" id="A0A8S4NX73"/>
<sequence>CSRYEVNCELPGLSNCTEEALNGLCIIWSSDTSLILTDTRFTVPNTALTEYSSYLFTVTVSKEKRDPVSFSQMIIVVPAEKPNIHVLCLQNCKYKVTPNSKLSMAAHCTNCRRQSDLSFDWSIFSLDCDFTMDWATMSLTGQYNQAVSIRSNTLPEGCSFIIIVTGVKKIGYMDSGFATLEFTTNTPPIAPYRSCTVSPPIGVTLVDEFDIYCDNFQDNDDPLTYEFYFVTGSNSTGALLANTYKSELLGVQLGPGDSELNYTVEIHILATDYFQATTIEVVKLQVYPSHMKLIVHPGATNDTGEIMNMLENLTMTTTNQESKLDSMLGSGNIQAASQLVFTVSTILNMESKEKTTYANTTYNETIAKLEQRSLIRNSIVTSLANTGVDDLTVLKQKAWAMQSITVESEELAPTTKSTASHVFEDMSRTFMSKMEDEADATSEVIEVIASLLISGASNVMHASLETLQHTSDKYKSTKPQLKDTRTHDQVTSQVKEITYATMNVLKDVSDAVLKNKVVGEEPTVIQTETLSMTVMQSQPESLGDHDFSIGSTLDGATP</sequence>
<evidence type="ECO:0000256" key="5">
    <source>
        <dbReference type="ARBA" id="ARBA00022989"/>
    </source>
</evidence>